<evidence type="ECO:0000313" key="2">
    <source>
        <dbReference type="Proteomes" id="UP000031307"/>
    </source>
</evidence>
<proteinExistence type="predicted"/>
<name>A0A0C1EAR1_9BACT</name>
<dbReference type="InterPro" id="IPR036047">
    <property type="entry name" value="F-box-like_dom_sf"/>
</dbReference>
<dbReference type="SUPFAM" id="SSF81383">
    <property type="entry name" value="F-box domain"/>
    <property type="match status" value="1"/>
</dbReference>
<evidence type="ECO:0000313" key="1">
    <source>
        <dbReference type="EMBL" id="KIA78202.1"/>
    </source>
</evidence>
<accession>A0A0C1EAR1</accession>
<sequence length="735" mass="84836">MLNTAITPLHALNFFSPFDLVPDEALLSIFNQLAKIGPSSFHSTLRVSRRWQMITCDRSLKWVHLFVIPALKQVNSLQQPLHKACLEKIRILYRSLREYTEQPSEEKSIFFLNTFLKETLKVLSEHYKEGNTLEKNIIINFLFHIHDEIKHILTEIQESFNFEEIILFIQEGLFAFLEGCQQLCLEQIPVTFAQIDNFIKNIHQHDTKEDPALYYSEKMGGSDMYALNLLGKYVPGTKQIQHQCLRFVFNALTCLKAKNYILQLEKHSLLAEAVEEMLVKKQAVFSKHLYICSSETVLSWHILLDKSDELASFAAITLQISKKNTSHLIVSFNGLSPNNRWKKFAEITSLMDNACLVNDSYSRGLEFKYALKNSAKINLSFIQEMIFSWTKSTFSTDSLKKMLVHVSKDWKYFDRLNPQIFLKTPHFNKVFLGDIHMRRKIAMLWLVGTAEKTVASHLPSYSISKQLINQATNALINDLLRGSKGAYSSIEFLCTHPKIAEKMPNVVKTLTQALQKHKEINLYIQHSLEQGKTGEAIEIAISYKNPQWLALGMAQVIENQDQQLFFDTAIKLYQKNKFSLFLPYKNKVKLPLEQTQNLDKRELHLEVLKKYDSIIKDLQDLYIKNIVNEKALLLAGHCLIGFLVKNAEKYAEMRISVMISQTFANGLANPDKQLSNQAYALLELICDHYQTFKNENKHFDAFKNAFTSLIDACEEATKDNEPLQKSIYTLKKFLN</sequence>
<protein>
    <recommendedName>
        <fullName evidence="3">F-box domain-containing protein</fullName>
    </recommendedName>
</protein>
<dbReference type="EMBL" id="JSAM01000031">
    <property type="protein sequence ID" value="KIA78202.1"/>
    <property type="molecule type" value="Genomic_DNA"/>
</dbReference>
<dbReference type="RefSeq" id="WP_039376464.1">
    <property type="nucleotide sequence ID" value="NZ_JSAM01000031.1"/>
</dbReference>
<organism evidence="1 2">
    <name type="scientific">Parachlamydia acanthamoebae</name>
    <dbReference type="NCBI Taxonomy" id="83552"/>
    <lineage>
        <taxon>Bacteria</taxon>
        <taxon>Pseudomonadati</taxon>
        <taxon>Chlamydiota</taxon>
        <taxon>Chlamydiia</taxon>
        <taxon>Parachlamydiales</taxon>
        <taxon>Parachlamydiaceae</taxon>
        <taxon>Parachlamydia</taxon>
    </lineage>
</organism>
<evidence type="ECO:0008006" key="3">
    <source>
        <dbReference type="Google" id="ProtNLM"/>
    </source>
</evidence>
<comment type="caution">
    <text evidence="1">The sequence shown here is derived from an EMBL/GenBank/DDBJ whole genome shotgun (WGS) entry which is preliminary data.</text>
</comment>
<dbReference type="Proteomes" id="UP000031307">
    <property type="component" value="Unassembled WGS sequence"/>
</dbReference>
<gene>
    <name evidence="1" type="ORF">DB43_EL00130</name>
</gene>
<reference evidence="1 2" key="1">
    <citation type="journal article" date="2014" name="Mol. Biol. Evol.">
        <title>Massive expansion of Ubiquitination-related gene families within the Chlamydiae.</title>
        <authorList>
            <person name="Domman D."/>
            <person name="Collingro A."/>
            <person name="Lagkouvardos I."/>
            <person name="Gehre L."/>
            <person name="Weinmaier T."/>
            <person name="Rattei T."/>
            <person name="Subtil A."/>
            <person name="Horn M."/>
        </authorList>
    </citation>
    <scope>NUCLEOTIDE SEQUENCE [LARGE SCALE GENOMIC DNA]</scope>
    <source>
        <strain evidence="1 2">OEW1</strain>
    </source>
</reference>
<dbReference type="PATRIC" id="fig|83552.4.peg.587"/>
<dbReference type="AlphaFoldDB" id="A0A0C1EAR1"/>